<keyword evidence="2" id="KW-1185">Reference proteome</keyword>
<dbReference type="RefSeq" id="WP_124211159.1">
    <property type="nucleotide sequence ID" value="NZ_CP016615.1"/>
</dbReference>
<accession>A0A3N4W2W0</accession>
<evidence type="ECO:0000313" key="2">
    <source>
        <dbReference type="Proteomes" id="UP000281691"/>
    </source>
</evidence>
<dbReference type="Proteomes" id="UP000281691">
    <property type="component" value="Unassembled WGS sequence"/>
</dbReference>
<proteinExistence type="predicted"/>
<evidence type="ECO:0000313" key="1">
    <source>
        <dbReference type="EMBL" id="RPE83787.1"/>
    </source>
</evidence>
<dbReference type="AlphaFoldDB" id="A0A3N4W2W0"/>
<gene>
    <name evidence="1" type="ORF">EDC46_0990</name>
</gene>
<dbReference type="Pfam" id="PF04351">
    <property type="entry name" value="PilP"/>
    <property type="match status" value="1"/>
</dbReference>
<organism evidence="1 2">
    <name type="scientific">Vespertiliibacter pulmonis</name>
    <dbReference type="NCBI Taxonomy" id="1443036"/>
    <lineage>
        <taxon>Bacteria</taxon>
        <taxon>Pseudomonadati</taxon>
        <taxon>Pseudomonadota</taxon>
        <taxon>Gammaproteobacteria</taxon>
        <taxon>Pasteurellales</taxon>
        <taxon>Pasteurellaceae</taxon>
        <taxon>Vespertiliibacter</taxon>
    </lineage>
</organism>
<sequence>MKKYLMLLFLSLHCKADPFYEETIQQNNSKNAENQTKLSACKPNKELNTINLPIGFSQLKLVGLVEVNNQYKALFVNKENQLIVLQKDDYLSLSEVQIENIDLKSFNYIDWHHTEICEAPNIIQIKL</sequence>
<reference evidence="1 2" key="1">
    <citation type="submission" date="2018-11" db="EMBL/GenBank/DDBJ databases">
        <title>Genomic Encyclopedia of Type Strains, Phase IV (KMG-IV): sequencing the most valuable type-strain genomes for metagenomic binning, comparative biology and taxonomic classification.</title>
        <authorList>
            <person name="Goeker M."/>
        </authorList>
    </citation>
    <scope>NUCLEOTIDE SEQUENCE [LARGE SCALE GENOMIC DNA]</scope>
    <source>
        <strain evidence="1 2">DSM 27238</strain>
    </source>
</reference>
<dbReference type="InterPro" id="IPR007446">
    <property type="entry name" value="PilP"/>
</dbReference>
<dbReference type="OrthoDB" id="5690836at2"/>
<protein>
    <submittedName>
        <fullName evidence="1">Pilus assembly protein PilP</fullName>
    </submittedName>
</protein>
<dbReference type="EMBL" id="RKQP01000002">
    <property type="protein sequence ID" value="RPE83787.1"/>
    <property type="molecule type" value="Genomic_DNA"/>
</dbReference>
<comment type="caution">
    <text evidence="1">The sequence shown here is derived from an EMBL/GenBank/DDBJ whole genome shotgun (WGS) entry which is preliminary data.</text>
</comment>
<name>A0A3N4W2W0_9PAST</name>